<evidence type="ECO:0000313" key="9">
    <source>
        <dbReference type="RefSeq" id="XP_022156538.1"/>
    </source>
</evidence>
<protein>
    <recommendedName>
        <fullName evidence="6">Mogroside I-E synthase</fullName>
        <ecNumber evidence="5">2.4.1.350</ecNumber>
    </recommendedName>
</protein>
<dbReference type="GO" id="GO:0080044">
    <property type="term" value="F:quercetin 7-O-glucosyltransferase activity"/>
    <property type="evidence" value="ECO:0007669"/>
    <property type="project" value="TreeGrafter"/>
</dbReference>
<dbReference type="KEGG" id="mcha:111023416"/>
<evidence type="ECO:0000256" key="1">
    <source>
        <dbReference type="ARBA" id="ARBA00004721"/>
    </source>
</evidence>
<dbReference type="Pfam" id="PF00201">
    <property type="entry name" value="UDPGT"/>
    <property type="match status" value="1"/>
</dbReference>
<comment type="catalytic activity">
    <reaction evidence="4">
        <text>mogrol + UDP-alpha-D-glucose = mogroside IE + UDP + H(+)</text>
        <dbReference type="Rhea" id="RHEA:52044"/>
        <dbReference type="ChEBI" id="CHEBI:15378"/>
        <dbReference type="ChEBI" id="CHEBI:58223"/>
        <dbReference type="ChEBI" id="CHEBI:58885"/>
        <dbReference type="ChEBI" id="CHEBI:138974"/>
        <dbReference type="ChEBI" id="CHEBI:138975"/>
        <dbReference type="EC" id="2.4.1.350"/>
    </reaction>
    <physiologicalReaction direction="left-to-right" evidence="4">
        <dbReference type="Rhea" id="RHEA:52045"/>
    </physiologicalReaction>
</comment>
<dbReference type="FunFam" id="3.40.50.2000:FF:000019">
    <property type="entry name" value="Glycosyltransferase"/>
    <property type="match status" value="1"/>
</dbReference>
<dbReference type="CDD" id="cd03784">
    <property type="entry name" value="GT1_Gtf-like"/>
    <property type="match status" value="1"/>
</dbReference>
<dbReference type="SUPFAM" id="SSF53756">
    <property type="entry name" value="UDP-Glycosyltransferase/glycogen phosphorylase"/>
    <property type="match status" value="1"/>
</dbReference>
<evidence type="ECO:0000256" key="6">
    <source>
        <dbReference type="ARBA" id="ARBA00074737"/>
    </source>
</evidence>
<evidence type="ECO:0000256" key="2">
    <source>
        <dbReference type="ARBA" id="ARBA00009995"/>
    </source>
</evidence>
<accession>A0A6J1DQW5</accession>
<dbReference type="PANTHER" id="PTHR11926">
    <property type="entry name" value="GLUCOSYL/GLUCURONOSYL TRANSFERASES"/>
    <property type="match status" value="1"/>
</dbReference>
<dbReference type="PANTHER" id="PTHR11926:SF1560">
    <property type="entry name" value="UDP-GLYCOSYLTRANSFERASE 74E1-RELATED"/>
    <property type="match status" value="1"/>
</dbReference>
<proteinExistence type="inferred from homology"/>
<evidence type="ECO:0000256" key="7">
    <source>
        <dbReference type="RuleBase" id="RU003718"/>
    </source>
</evidence>
<dbReference type="Proteomes" id="UP000504603">
    <property type="component" value="Unplaced"/>
</dbReference>
<reference evidence="9" key="1">
    <citation type="submission" date="2025-08" db="UniProtKB">
        <authorList>
            <consortium name="RefSeq"/>
        </authorList>
    </citation>
    <scope>IDENTIFICATION</scope>
    <source>
        <strain evidence="9">OHB3-1</strain>
    </source>
</reference>
<keyword evidence="8" id="KW-1185">Reference proteome</keyword>
<dbReference type="InterPro" id="IPR035595">
    <property type="entry name" value="UDP_glycos_trans_CS"/>
</dbReference>
<name>A0A6J1DQW5_MOMCH</name>
<keyword evidence="7" id="KW-0328">Glycosyltransferase</keyword>
<dbReference type="AlphaFoldDB" id="A0A6J1DQW5"/>
<evidence type="ECO:0000256" key="5">
    <source>
        <dbReference type="ARBA" id="ARBA00066953"/>
    </source>
</evidence>
<comment type="pathway">
    <text evidence="1">Secondary metabolite biosynthesis; terpenoid biosynthesis.</text>
</comment>
<dbReference type="GO" id="GO:0080043">
    <property type="term" value="F:quercetin 3-O-glucosyltransferase activity"/>
    <property type="evidence" value="ECO:0007669"/>
    <property type="project" value="TreeGrafter"/>
</dbReference>
<dbReference type="RefSeq" id="XP_022156538.1">
    <property type="nucleotide sequence ID" value="XM_022300846.1"/>
</dbReference>
<gene>
    <name evidence="9" type="primary">LOC111023416</name>
</gene>
<evidence type="ECO:0000313" key="8">
    <source>
        <dbReference type="Proteomes" id="UP000504603"/>
    </source>
</evidence>
<dbReference type="EC" id="2.4.1.350" evidence="5"/>
<dbReference type="GeneID" id="111023416"/>
<sequence length="339" mass="37431">MPWLLPVAKRFGLHGAPFFTQSSAVNQIFDLIHRGALEVPVEDGARISLPSLAVDLDAADLPISFPLGGIAVVKLFKASQFVNLQEVKWMFCNTFHKLEPTVGGEWRMRSIGPSVPSAYLDKRLEDDQSYGISLFSSDTSDDTVEWLNSKAATSVVYVSFGSVVSLEENQVREIASSLRDNNNPFVWVLGESESQKLPTNFLSETSEKGLVLSWCCQLQVLAHSAIGCFVTHCGWNSTLEALSTGVPMVAVPKWSDQTTNAKFISDVWGVGVRAKVNEEGIFTRMEISKCIKELMEGERGKGIRRNSLKWKELAREAMDEGGTSDSNIDDFVKELINST</sequence>
<dbReference type="PROSITE" id="PS00375">
    <property type="entry name" value="UDPGT"/>
    <property type="match status" value="1"/>
</dbReference>
<dbReference type="InterPro" id="IPR002213">
    <property type="entry name" value="UDP_glucos_trans"/>
</dbReference>
<evidence type="ECO:0000256" key="3">
    <source>
        <dbReference type="ARBA" id="ARBA00022679"/>
    </source>
</evidence>
<organism evidence="8 9">
    <name type="scientific">Momordica charantia</name>
    <name type="common">Bitter gourd</name>
    <name type="synonym">Balsam pear</name>
    <dbReference type="NCBI Taxonomy" id="3673"/>
    <lineage>
        <taxon>Eukaryota</taxon>
        <taxon>Viridiplantae</taxon>
        <taxon>Streptophyta</taxon>
        <taxon>Embryophyta</taxon>
        <taxon>Tracheophyta</taxon>
        <taxon>Spermatophyta</taxon>
        <taxon>Magnoliopsida</taxon>
        <taxon>eudicotyledons</taxon>
        <taxon>Gunneridae</taxon>
        <taxon>Pentapetalae</taxon>
        <taxon>rosids</taxon>
        <taxon>fabids</taxon>
        <taxon>Cucurbitales</taxon>
        <taxon>Cucurbitaceae</taxon>
        <taxon>Momordiceae</taxon>
        <taxon>Momordica</taxon>
    </lineage>
</organism>
<dbReference type="OrthoDB" id="5835829at2759"/>
<evidence type="ECO:0000256" key="4">
    <source>
        <dbReference type="ARBA" id="ARBA00050692"/>
    </source>
</evidence>
<comment type="similarity">
    <text evidence="2 7">Belongs to the UDP-glycosyltransferase family.</text>
</comment>
<dbReference type="Gene3D" id="3.40.50.2000">
    <property type="entry name" value="Glycogen Phosphorylase B"/>
    <property type="match status" value="2"/>
</dbReference>
<keyword evidence="3 7" id="KW-0808">Transferase</keyword>